<keyword evidence="6" id="KW-0418">Kinase</keyword>
<keyword evidence="3" id="KW-0762">Sugar transport</keyword>
<feature type="domain" description="PTS EIIA type-1" evidence="7">
    <location>
        <begin position="50"/>
        <end position="157"/>
    </location>
</feature>
<organism evidence="8 9">
    <name type="scientific">Actinomyces glycerinitolerans</name>
    <dbReference type="NCBI Taxonomy" id="1892869"/>
    <lineage>
        <taxon>Bacteria</taxon>
        <taxon>Bacillati</taxon>
        <taxon>Actinomycetota</taxon>
        <taxon>Actinomycetes</taxon>
        <taxon>Actinomycetales</taxon>
        <taxon>Actinomycetaceae</taxon>
        <taxon>Actinomyces</taxon>
    </lineage>
</organism>
<dbReference type="Gene3D" id="2.70.70.10">
    <property type="entry name" value="Glucose Permease (Domain IIA)"/>
    <property type="match status" value="1"/>
</dbReference>
<gene>
    <name evidence="8" type="ORF">ACGLYG10_1043</name>
</gene>
<dbReference type="GO" id="GO:0005737">
    <property type="term" value="C:cytoplasm"/>
    <property type="evidence" value="ECO:0007669"/>
    <property type="project" value="UniProtKB-SubCell"/>
</dbReference>
<keyword evidence="9" id="KW-1185">Reference proteome</keyword>
<protein>
    <submittedName>
        <fullName evidence="8">Phosphotransferase system sugar-specific permease eiia type 1</fullName>
    </submittedName>
</protein>
<dbReference type="OrthoDB" id="9797715at2"/>
<dbReference type="SUPFAM" id="SSF51261">
    <property type="entry name" value="Duplicated hybrid motif"/>
    <property type="match status" value="1"/>
</dbReference>
<dbReference type="PROSITE" id="PS51093">
    <property type="entry name" value="PTS_EIIA_TYPE_1"/>
    <property type="match status" value="1"/>
</dbReference>
<evidence type="ECO:0000256" key="1">
    <source>
        <dbReference type="ARBA" id="ARBA00004496"/>
    </source>
</evidence>
<dbReference type="EMBL" id="FQTT01000009">
    <property type="protein sequence ID" value="SHE24833.1"/>
    <property type="molecule type" value="Genomic_DNA"/>
</dbReference>
<keyword evidence="4 8" id="KW-0808">Transferase</keyword>
<dbReference type="InterPro" id="IPR001127">
    <property type="entry name" value="PTS_EIIA_1_perm"/>
</dbReference>
<evidence type="ECO:0000256" key="2">
    <source>
        <dbReference type="ARBA" id="ARBA00022448"/>
    </source>
</evidence>
<evidence type="ECO:0000256" key="6">
    <source>
        <dbReference type="ARBA" id="ARBA00022777"/>
    </source>
</evidence>
<evidence type="ECO:0000256" key="5">
    <source>
        <dbReference type="ARBA" id="ARBA00022683"/>
    </source>
</evidence>
<dbReference type="RefSeq" id="WP_083565552.1">
    <property type="nucleotide sequence ID" value="NZ_FQTT01000009.1"/>
</dbReference>
<proteinExistence type="predicted"/>
<dbReference type="PROSITE" id="PS00371">
    <property type="entry name" value="PTS_EIIA_TYPE_1_HIS"/>
    <property type="match status" value="1"/>
</dbReference>
<sequence length="182" mass="17603">MFQASSGVGIPTGSDGDAAGTFAAGAEDAESAVVRSPLAGRVIAVGDVPDPVFATGMLGPGAAIDPDRAGGGEVSAVAPVAGTVAKIHPHAFIVTGTAGRSVLVHLGLDTVQLEGAGFTLHVAEGDAVAVGDPVVTWCPAAVEAGGRNPIVPVIALQAEGAQVTTGAAGGHVEAGAPLFTWI</sequence>
<dbReference type="Proteomes" id="UP000184291">
    <property type="component" value="Unassembled WGS sequence"/>
</dbReference>
<evidence type="ECO:0000259" key="7">
    <source>
        <dbReference type="PROSITE" id="PS51093"/>
    </source>
</evidence>
<name>A0A1M4RXY6_9ACTO</name>
<evidence type="ECO:0000313" key="8">
    <source>
        <dbReference type="EMBL" id="SHE24833.1"/>
    </source>
</evidence>
<dbReference type="AlphaFoldDB" id="A0A1M4RXY6"/>
<dbReference type="GO" id="GO:0016301">
    <property type="term" value="F:kinase activity"/>
    <property type="evidence" value="ECO:0007669"/>
    <property type="project" value="UniProtKB-KW"/>
</dbReference>
<comment type="subcellular location">
    <subcellularLocation>
        <location evidence="1">Cytoplasm</location>
    </subcellularLocation>
</comment>
<evidence type="ECO:0000256" key="3">
    <source>
        <dbReference type="ARBA" id="ARBA00022597"/>
    </source>
</evidence>
<keyword evidence="2" id="KW-0813">Transport</keyword>
<reference evidence="9" key="1">
    <citation type="submission" date="2016-09" db="EMBL/GenBank/DDBJ databases">
        <authorList>
            <person name="Strepis N."/>
        </authorList>
    </citation>
    <scope>NUCLEOTIDE SEQUENCE [LARGE SCALE GENOMIC DNA]</scope>
</reference>
<accession>A0A1M4RXY6</accession>
<dbReference type="PANTHER" id="PTHR45008:SF1">
    <property type="entry name" value="PTS SYSTEM GLUCOSE-SPECIFIC EIIA COMPONENT"/>
    <property type="match status" value="1"/>
</dbReference>
<evidence type="ECO:0000256" key="4">
    <source>
        <dbReference type="ARBA" id="ARBA00022679"/>
    </source>
</evidence>
<evidence type="ECO:0000313" key="9">
    <source>
        <dbReference type="Proteomes" id="UP000184291"/>
    </source>
</evidence>
<dbReference type="GO" id="GO:0009401">
    <property type="term" value="P:phosphoenolpyruvate-dependent sugar phosphotransferase system"/>
    <property type="evidence" value="ECO:0007669"/>
    <property type="project" value="UniProtKB-KW"/>
</dbReference>
<dbReference type="Pfam" id="PF00358">
    <property type="entry name" value="PTS_EIIA_1"/>
    <property type="match status" value="1"/>
</dbReference>
<keyword evidence="5" id="KW-0598">Phosphotransferase system</keyword>
<dbReference type="STRING" id="1892869.ACGLYG10_1043"/>
<dbReference type="InterPro" id="IPR011055">
    <property type="entry name" value="Dup_hybrid_motif"/>
</dbReference>
<dbReference type="PANTHER" id="PTHR45008">
    <property type="entry name" value="PTS SYSTEM GLUCOSE-SPECIFIC EIIA COMPONENT"/>
    <property type="match status" value="1"/>
</dbReference>
<dbReference type="InterPro" id="IPR050890">
    <property type="entry name" value="PTS_EIIA_component"/>
</dbReference>